<dbReference type="EMBL" id="JADBEG010000001">
    <property type="protein sequence ID" value="MBE1494502.1"/>
    <property type="molecule type" value="Genomic_DNA"/>
</dbReference>
<dbReference type="InterPro" id="IPR025736">
    <property type="entry name" value="PucR_C-HTH_dom"/>
</dbReference>
<dbReference type="Proteomes" id="UP000631670">
    <property type="component" value="Unassembled WGS sequence"/>
</dbReference>
<protein>
    <recommendedName>
        <fullName evidence="2">PucR C-terminal helix-turn-helix domain-containing protein</fullName>
    </recommendedName>
</protein>
<dbReference type="Gene3D" id="1.10.10.2840">
    <property type="entry name" value="PucR C-terminal helix-turn-helix domain"/>
    <property type="match status" value="1"/>
</dbReference>
<feature type="domain" description="PucR C-terminal helix-turn-helix" evidence="2">
    <location>
        <begin position="307"/>
        <end position="362"/>
    </location>
</feature>
<proteinExistence type="predicted"/>
<sequence>MKGLLLRLSGLDADAENAVRVIGFFDRLITARADLDTLVRSTAGLAGCPVGVHAPGRGLSLRAVPGGAVSAPGTAPHGSAVRELEGGVVVWVARAGTPLPLDDMLLERFAIATAILLEHSGVPRPELGDPALVELALSEEAGTAERSRALHLLGFGPSARLRVLATVGGEVPAGRSAVLGTVRAVLTAETDPIPDGGGGRTAAPILEPGPHSNGTRRSTTSAVVGNGHSLPGYRRVGVGPAVPAIEVARSWAFARTALRFTSDDDPVIHWEHLGSLAALDGTLAPDDLPDVRALDRLASETHGEDTLAALSALCATGSARKAAAVLHRHHSTMPARLARAEAVLGFDVDSPAGRFRLHLALMLRRLRDNAELS</sequence>
<dbReference type="PANTHER" id="PTHR33744">
    <property type="entry name" value="CARBOHYDRATE DIACID REGULATOR"/>
    <property type="match status" value="1"/>
</dbReference>
<evidence type="ECO:0000256" key="1">
    <source>
        <dbReference type="SAM" id="MobiDB-lite"/>
    </source>
</evidence>
<feature type="compositionally biased region" description="Polar residues" evidence="1">
    <location>
        <begin position="212"/>
        <end position="222"/>
    </location>
</feature>
<name>A0ABR9HUA5_9PSEU</name>
<dbReference type="InterPro" id="IPR051448">
    <property type="entry name" value="CdaR-like_regulators"/>
</dbReference>
<organism evidence="3 4">
    <name type="scientific">Amycolatopsis lexingtonensis</name>
    <dbReference type="NCBI Taxonomy" id="218822"/>
    <lineage>
        <taxon>Bacteria</taxon>
        <taxon>Bacillati</taxon>
        <taxon>Actinomycetota</taxon>
        <taxon>Actinomycetes</taxon>
        <taxon>Pseudonocardiales</taxon>
        <taxon>Pseudonocardiaceae</taxon>
        <taxon>Amycolatopsis</taxon>
    </lineage>
</organism>
<accession>A0ABR9HUA5</accession>
<dbReference type="RefSeq" id="WP_086865601.1">
    <property type="nucleotide sequence ID" value="NZ_JADBEG010000001.1"/>
</dbReference>
<dbReference type="Pfam" id="PF13556">
    <property type="entry name" value="HTH_30"/>
    <property type="match status" value="1"/>
</dbReference>
<evidence type="ECO:0000313" key="3">
    <source>
        <dbReference type="EMBL" id="MBE1494502.1"/>
    </source>
</evidence>
<evidence type="ECO:0000313" key="4">
    <source>
        <dbReference type="Proteomes" id="UP000631670"/>
    </source>
</evidence>
<dbReference type="InterPro" id="IPR042070">
    <property type="entry name" value="PucR_C-HTH_sf"/>
</dbReference>
<keyword evidence="4" id="KW-1185">Reference proteome</keyword>
<comment type="caution">
    <text evidence="3">The sequence shown here is derived from an EMBL/GenBank/DDBJ whole genome shotgun (WGS) entry which is preliminary data.</text>
</comment>
<feature type="region of interest" description="Disordered" evidence="1">
    <location>
        <begin position="190"/>
        <end position="222"/>
    </location>
</feature>
<dbReference type="PANTHER" id="PTHR33744:SF1">
    <property type="entry name" value="DNA-BINDING TRANSCRIPTIONAL ACTIVATOR ADER"/>
    <property type="match status" value="1"/>
</dbReference>
<reference evidence="3 4" key="1">
    <citation type="submission" date="2020-10" db="EMBL/GenBank/DDBJ databases">
        <title>Sequencing the genomes of 1000 actinobacteria strains.</title>
        <authorList>
            <person name="Klenk H.-P."/>
        </authorList>
    </citation>
    <scope>NUCLEOTIDE SEQUENCE [LARGE SCALE GENOMIC DNA]</scope>
    <source>
        <strain evidence="3 4">DSM 44653</strain>
    </source>
</reference>
<evidence type="ECO:0000259" key="2">
    <source>
        <dbReference type="Pfam" id="PF13556"/>
    </source>
</evidence>
<gene>
    <name evidence="3" type="ORF">H4696_001602</name>
</gene>